<keyword evidence="2" id="KW-1185">Reference proteome</keyword>
<protein>
    <submittedName>
        <fullName evidence="1">Uncharacterized protein</fullName>
    </submittedName>
</protein>
<accession>A0ACA9YFF2</accession>
<gene>
    <name evidence="1" type="ORF">CLIB1444_14S02762</name>
</gene>
<comment type="caution">
    <text evidence="1">The sequence shown here is derived from an EMBL/GenBank/DDBJ whole genome shotgun (WGS) entry which is preliminary data.</text>
</comment>
<dbReference type="Proteomes" id="UP001152531">
    <property type="component" value="Unassembled WGS sequence"/>
</dbReference>
<proteinExistence type="predicted"/>
<dbReference type="EMBL" id="CALSDN010000014">
    <property type="protein sequence ID" value="CAH6723380.1"/>
    <property type="molecule type" value="Genomic_DNA"/>
</dbReference>
<reference evidence="1" key="1">
    <citation type="submission" date="2022-06" db="EMBL/GenBank/DDBJ databases">
        <authorList>
            <person name="Legras J.-L."/>
            <person name="Devillers H."/>
            <person name="Grondin C."/>
        </authorList>
    </citation>
    <scope>NUCLEOTIDE SEQUENCE</scope>
    <source>
        <strain evidence="1">CLIB 1444</strain>
    </source>
</reference>
<evidence type="ECO:0000313" key="2">
    <source>
        <dbReference type="Proteomes" id="UP001152531"/>
    </source>
</evidence>
<organism evidence="1 2">
    <name type="scientific">[Candida] jaroonii</name>
    <dbReference type="NCBI Taxonomy" id="467808"/>
    <lineage>
        <taxon>Eukaryota</taxon>
        <taxon>Fungi</taxon>
        <taxon>Dikarya</taxon>
        <taxon>Ascomycota</taxon>
        <taxon>Saccharomycotina</taxon>
        <taxon>Pichiomycetes</taxon>
        <taxon>Debaryomycetaceae</taxon>
        <taxon>Yamadazyma</taxon>
    </lineage>
</organism>
<evidence type="ECO:0000313" key="1">
    <source>
        <dbReference type="EMBL" id="CAH6723380.1"/>
    </source>
</evidence>
<sequence length="502" mass="58149">MAEKKRSKLGCFQCKQKKKKCDEIKPICTSCLKSNKICRYKSLENSVVKSQRKVDSIVCKDIVGEIIMKNLEHQRFDEINIDTISYGYNNDMFKLLNEYISPDPELKIKLPVDLSESEIGYFEYYCKSILPELSILPQEYNFYSKIYIPLALKEPALLYSLIGWGCKMMKNDGINYLIENEEAEGYCKKVMGIIDQNNLYLNEEKFMVNFCSYMSLVYMNISVGDINEWSTHFTSCFNMINRMPGNFKYLMNFSHEGILLAENFAYFDILASQSNENGTFYPISDYDDVFSNVSNAHDPAQGCIRPLTLIIGEIVTLLVEYSTLQVSLDLTDCSKYELMANVIDKAEKLDKKILFTKPDLSCLKHLNTPEELEGHLTLFDVYQISAQIYLRQVIKKLPSVVPEIEMLFFHLKEGVAFLVKTKFRKSLGFPMLVTALAATSKEDRQDVKSLFENLIQCCGYLSVYQKLWTVIQKVWELNQNGNLYVDWYKITKQFGWRLNLGR</sequence>
<name>A0ACA9YFF2_9ASCO</name>